<sequence>MIAMCEQPPARPKTRIPQVTSTDDALHVETVVVEERGRWAVEIVVVFADGVVRKRIDTHHTKARAELSANVIRRAAERDIRGPVNG</sequence>
<name>A0A6N4VZH2_9MYCO</name>
<evidence type="ECO:0000313" key="1">
    <source>
        <dbReference type="EMBL" id="BBZ75030.1"/>
    </source>
</evidence>
<proteinExistence type="predicted"/>
<dbReference type="EMBL" id="AP022620">
    <property type="protein sequence ID" value="BBZ75030.1"/>
    <property type="molecule type" value="Genomic_DNA"/>
</dbReference>
<protein>
    <submittedName>
        <fullName evidence="1">Uncharacterized protein</fullName>
    </submittedName>
</protein>
<keyword evidence="2" id="KW-1185">Reference proteome</keyword>
<dbReference type="KEGG" id="many:MANY_03670"/>
<accession>A0A6N4VZH2</accession>
<organism evidence="1 2">
    <name type="scientific">Mycolicibacterium anyangense</name>
    <dbReference type="NCBI Taxonomy" id="1431246"/>
    <lineage>
        <taxon>Bacteria</taxon>
        <taxon>Bacillati</taxon>
        <taxon>Actinomycetota</taxon>
        <taxon>Actinomycetes</taxon>
        <taxon>Mycobacteriales</taxon>
        <taxon>Mycobacteriaceae</taxon>
        <taxon>Mycolicibacterium</taxon>
    </lineage>
</organism>
<evidence type="ECO:0000313" key="2">
    <source>
        <dbReference type="Proteomes" id="UP000467249"/>
    </source>
</evidence>
<reference evidence="1 2" key="1">
    <citation type="journal article" date="2019" name="Emerg. Microbes Infect.">
        <title>Comprehensive subspecies identification of 175 nontuberculous mycobacteria species based on 7547 genomic profiles.</title>
        <authorList>
            <person name="Matsumoto Y."/>
            <person name="Kinjo T."/>
            <person name="Motooka D."/>
            <person name="Nabeya D."/>
            <person name="Jung N."/>
            <person name="Uechi K."/>
            <person name="Horii T."/>
            <person name="Iida T."/>
            <person name="Fujita J."/>
            <person name="Nakamura S."/>
        </authorList>
    </citation>
    <scope>NUCLEOTIDE SEQUENCE [LARGE SCALE GENOMIC DNA]</scope>
    <source>
        <strain evidence="1 2">JCM 30275</strain>
    </source>
</reference>
<dbReference type="Proteomes" id="UP000467249">
    <property type="component" value="Chromosome"/>
</dbReference>
<gene>
    <name evidence="1" type="ORF">MANY_03670</name>
</gene>
<dbReference type="AlphaFoldDB" id="A0A6N4VZH2"/>